<feature type="domain" description="RNase III" evidence="1">
    <location>
        <begin position="11"/>
        <end position="135"/>
    </location>
</feature>
<dbReference type="EMBL" id="KZ824428">
    <property type="protein sequence ID" value="RAL03321.1"/>
    <property type="molecule type" value="Genomic_DNA"/>
</dbReference>
<dbReference type="GeneID" id="37220417"/>
<dbReference type="GO" id="GO:0006396">
    <property type="term" value="P:RNA processing"/>
    <property type="evidence" value="ECO:0007669"/>
    <property type="project" value="InterPro"/>
</dbReference>
<evidence type="ECO:0000313" key="2">
    <source>
        <dbReference type="EMBL" id="RAL03321.1"/>
    </source>
</evidence>
<sequence>MSPSSALAEKVAPLQLIIGYTFTNPALLFEALQAAGSYIPTITTRFDGHKDLAQVGDAILQMVLTLDGYQTRKPRRKISSIITAKANNTNLAATGFNKSLDHFVMVNPAQGKSVSTNVMASTVEALLGAVYIDSNQNIDSVRSVMDALDLGWP</sequence>
<dbReference type="PROSITE" id="PS50142">
    <property type="entry name" value="RNASE_3_2"/>
    <property type="match status" value="1"/>
</dbReference>
<evidence type="ECO:0000259" key="1">
    <source>
        <dbReference type="PROSITE" id="PS50142"/>
    </source>
</evidence>
<dbReference type="Proteomes" id="UP000249402">
    <property type="component" value="Unassembled WGS sequence"/>
</dbReference>
<proteinExistence type="predicted"/>
<organism evidence="2 3">
    <name type="scientific">Aspergillus ibericus CBS 121593</name>
    <dbReference type="NCBI Taxonomy" id="1448316"/>
    <lineage>
        <taxon>Eukaryota</taxon>
        <taxon>Fungi</taxon>
        <taxon>Dikarya</taxon>
        <taxon>Ascomycota</taxon>
        <taxon>Pezizomycotina</taxon>
        <taxon>Eurotiomycetes</taxon>
        <taxon>Eurotiomycetidae</taxon>
        <taxon>Eurotiales</taxon>
        <taxon>Aspergillaceae</taxon>
        <taxon>Aspergillus</taxon>
        <taxon>Aspergillus subgen. Circumdati</taxon>
    </lineage>
</organism>
<dbReference type="STRING" id="1448316.A0A395H605"/>
<name>A0A395H605_9EURO</name>
<dbReference type="SMART" id="SM00535">
    <property type="entry name" value="RIBOc"/>
    <property type="match status" value="1"/>
</dbReference>
<dbReference type="GO" id="GO:0004525">
    <property type="term" value="F:ribonuclease III activity"/>
    <property type="evidence" value="ECO:0007669"/>
    <property type="project" value="InterPro"/>
</dbReference>
<dbReference type="Pfam" id="PF00636">
    <property type="entry name" value="Ribonuclease_3"/>
    <property type="match status" value="1"/>
</dbReference>
<dbReference type="AlphaFoldDB" id="A0A395H605"/>
<dbReference type="InterPro" id="IPR000999">
    <property type="entry name" value="RNase_III_dom"/>
</dbReference>
<dbReference type="RefSeq" id="XP_025577648.1">
    <property type="nucleotide sequence ID" value="XM_025715552.1"/>
</dbReference>
<protein>
    <submittedName>
        <fullName evidence="2">Ribonuclease III</fullName>
    </submittedName>
</protein>
<dbReference type="Gene3D" id="1.10.1520.10">
    <property type="entry name" value="Ribonuclease III domain"/>
    <property type="match status" value="1"/>
</dbReference>
<dbReference type="VEuPathDB" id="FungiDB:BO80DRAFT_350663"/>
<gene>
    <name evidence="2" type="ORF">BO80DRAFT_350663</name>
</gene>
<dbReference type="InterPro" id="IPR036389">
    <property type="entry name" value="RNase_III_sf"/>
</dbReference>
<keyword evidence="3" id="KW-1185">Reference proteome</keyword>
<dbReference type="SUPFAM" id="SSF69065">
    <property type="entry name" value="RNase III domain-like"/>
    <property type="match status" value="1"/>
</dbReference>
<accession>A0A395H605</accession>
<dbReference type="OrthoDB" id="67027at2759"/>
<evidence type="ECO:0000313" key="3">
    <source>
        <dbReference type="Proteomes" id="UP000249402"/>
    </source>
</evidence>
<reference evidence="2 3" key="1">
    <citation type="submission" date="2018-02" db="EMBL/GenBank/DDBJ databases">
        <title>The genomes of Aspergillus section Nigri reveals drivers in fungal speciation.</title>
        <authorList>
            <consortium name="DOE Joint Genome Institute"/>
            <person name="Vesth T.C."/>
            <person name="Nybo J."/>
            <person name="Theobald S."/>
            <person name="Brandl J."/>
            <person name="Frisvad J.C."/>
            <person name="Nielsen K.F."/>
            <person name="Lyhne E.K."/>
            <person name="Kogle M.E."/>
            <person name="Kuo A."/>
            <person name="Riley R."/>
            <person name="Clum A."/>
            <person name="Nolan M."/>
            <person name="Lipzen A."/>
            <person name="Salamov A."/>
            <person name="Henrissat B."/>
            <person name="Wiebenga A."/>
            <person name="De vries R.P."/>
            <person name="Grigoriev I.V."/>
            <person name="Mortensen U.H."/>
            <person name="Andersen M.R."/>
            <person name="Baker S.E."/>
        </authorList>
    </citation>
    <scope>NUCLEOTIDE SEQUENCE [LARGE SCALE GENOMIC DNA]</scope>
    <source>
        <strain evidence="2 3">CBS 121593</strain>
    </source>
</reference>